<dbReference type="OrthoDB" id="9789813at2"/>
<dbReference type="SUPFAM" id="SSF142906">
    <property type="entry name" value="YjbR-like"/>
    <property type="match status" value="1"/>
</dbReference>
<dbReference type="Pfam" id="PF04237">
    <property type="entry name" value="YjbR"/>
    <property type="match status" value="1"/>
</dbReference>
<name>A0A559IYQ7_9BACL</name>
<keyword evidence="1" id="KW-0238">DNA-binding</keyword>
<dbReference type="RefSeq" id="WP_144988567.1">
    <property type="nucleotide sequence ID" value="NZ_VNJK01000001.1"/>
</dbReference>
<dbReference type="EMBL" id="VNJK01000001">
    <property type="protein sequence ID" value="TVX92776.1"/>
    <property type="molecule type" value="Genomic_DNA"/>
</dbReference>
<reference evidence="1 2" key="1">
    <citation type="submission" date="2019-07" db="EMBL/GenBank/DDBJ databases">
        <authorList>
            <person name="Kim J."/>
        </authorList>
    </citation>
    <scope>NUCLEOTIDE SEQUENCE [LARGE SCALE GENOMIC DNA]</scope>
    <source>
        <strain evidence="1 2">N4</strain>
    </source>
</reference>
<protein>
    <submittedName>
        <fullName evidence="1">MmcQ/YjbR family DNA-binding protein</fullName>
    </submittedName>
</protein>
<dbReference type="InterPro" id="IPR038056">
    <property type="entry name" value="YjbR-like_sf"/>
</dbReference>
<comment type="caution">
    <text evidence="1">The sequence shown here is derived from an EMBL/GenBank/DDBJ whole genome shotgun (WGS) entry which is preliminary data.</text>
</comment>
<dbReference type="PANTHER" id="PTHR35145">
    <property type="entry name" value="CYTOPLASMIC PROTEIN-RELATED"/>
    <property type="match status" value="1"/>
</dbReference>
<dbReference type="GO" id="GO:0003677">
    <property type="term" value="F:DNA binding"/>
    <property type="evidence" value="ECO:0007669"/>
    <property type="project" value="UniProtKB-KW"/>
</dbReference>
<dbReference type="InterPro" id="IPR058532">
    <property type="entry name" value="YjbR/MT2646/Rv2570-like"/>
</dbReference>
<dbReference type="InterPro" id="IPR007351">
    <property type="entry name" value="YjbR"/>
</dbReference>
<evidence type="ECO:0000313" key="2">
    <source>
        <dbReference type="Proteomes" id="UP000318102"/>
    </source>
</evidence>
<sequence length="114" mass="12942">MNKWIELCMTKRGTSLTNPFGPEVDVMKVGTKMYALFSTDGAPTVSLKCEPFRADSLREQYPEIKPGYHLNKKHWNTVSLDGNLTDEEIEAMIDHSYDLVILSMTKNERSNIGT</sequence>
<dbReference type="Gene3D" id="3.90.1150.30">
    <property type="match status" value="1"/>
</dbReference>
<proteinExistence type="predicted"/>
<gene>
    <name evidence="1" type="ORF">FPZ44_06745</name>
</gene>
<dbReference type="Proteomes" id="UP000318102">
    <property type="component" value="Unassembled WGS sequence"/>
</dbReference>
<evidence type="ECO:0000313" key="1">
    <source>
        <dbReference type="EMBL" id="TVX92776.1"/>
    </source>
</evidence>
<dbReference type="PANTHER" id="PTHR35145:SF1">
    <property type="entry name" value="CYTOPLASMIC PROTEIN"/>
    <property type="match status" value="1"/>
</dbReference>
<organism evidence="1 2">
    <name type="scientific">Paenibacillus agilis</name>
    <dbReference type="NCBI Taxonomy" id="3020863"/>
    <lineage>
        <taxon>Bacteria</taxon>
        <taxon>Bacillati</taxon>
        <taxon>Bacillota</taxon>
        <taxon>Bacilli</taxon>
        <taxon>Bacillales</taxon>
        <taxon>Paenibacillaceae</taxon>
        <taxon>Paenibacillus</taxon>
    </lineage>
</organism>
<keyword evidence="2" id="KW-1185">Reference proteome</keyword>
<accession>A0A559IYQ7</accession>
<dbReference type="AlphaFoldDB" id="A0A559IYQ7"/>